<keyword evidence="1" id="KW-0001">2Fe-2S</keyword>
<feature type="binding site" evidence="1">
    <location>
        <position position="274"/>
    </location>
    <ligand>
        <name>[2Fe-2S] cluster</name>
        <dbReference type="ChEBI" id="CHEBI:190135"/>
    </ligand>
</feature>
<keyword evidence="1" id="KW-0411">Iron-sulfur</keyword>
<feature type="binding site" evidence="1">
    <location>
        <position position="282"/>
    </location>
    <ligand>
        <name>[2Fe-2S] cluster</name>
        <dbReference type="ChEBI" id="CHEBI:190135"/>
    </ligand>
</feature>
<organism evidence="3 4">
    <name type="scientific">Handelsmanbacteria sp. (strain RIFCSPLOWO2_12_FULL_64_10)</name>
    <dbReference type="NCBI Taxonomy" id="1817868"/>
    <lineage>
        <taxon>Bacteria</taxon>
        <taxon>Candidatus Handelsmaniibacteriota</taxon>
    </lineage>
</organism>
<keyword evidence="1" id="KW-0408">Iron</keyword>
<dbReference type="PIRSF" id="PIRSF006816">
    <property type="entry name" value="Cyc3_hyd_g"/>
    <property type="match status" value="1"/>
</dbReference>
<dbReference type="AlphaFoldDB" id="A0A1F6C6A3"/>
<dbReference type="PRINTS" id="PR00410">
    <property type="entry name" value="PHEHYDRXLASE"/>
</dbReference>
<feature type="binding site" evidence="1">
    <location>
        <position position="290"/>
    </location>
    <ligand>
        <name>[2Fe-2S] cluster</name>
        <dbReference type="ChEBI" id="CHEBI:190135"/>
    </ligand>
</feature>
<dbReference type="EMBL" id="MFKF01000398">
    <property type="protein sequence ID" value="OGG44660.1"/>
    <property type="molecule type" value="Genomic_DNA"/>
</dbReference>
<comment type="caution">
    <text evidence="3">The sequence shown here is derived from an EMBL/GenBank/DDBJ whole genome shotgun (WGS) entry which is preliminary data.</text>
</comment>
<gene>
    <name evidence="3" type="ORF">A3F84_11465</name>
</gene>
<dbReference type="PRINTS" id="PR00371">
    <property type="entry name" value="FPNCR"/>
</dbReference>
<comment type="cofactor">
    <cofactor evidence="1">
        <name>[2Fe-2S] cluster</name>
        <dbReference type="ChEBI" id="CHEBI:190135"/>
    </cofactor>
    <text evidence="1">Binds 1 [2Fe-2S] cluster per subunit.</text>
</comment>
<protein>
    <recommendedName>
        <fullName evidence="2">FAD-binding FR-type domain-containing protein</fullName>
    </recommendedName>
</protein>
<dbReference type="InterPro" id="IPR001433">
    <property type="entry name" value="OxRdtase_FAD/NAD-bd"/>
</dbReference>
<dbReference type="InterPro" id="IPR019480">
    <property type="entry name" value="Dihydroorotate_DH_Fe-S-bd"/>
</dbReference>
<dbReference type="GO" id="GO:0051537">
    <property type="term" value="F:2 iron, 2 sulfur cluster binding"/>
    <property type="evidence" value="ECO:0007669"/>
    <property type="project" value="UniProtKB-KW"/>
</dbReference>
<evidence type="ECO:0000256" key="1">
    <source>
        <dbReference type="PIRSR" id="PIRSR006816-2"/>
    </source>
</evidence>
<dbReference type="InterPro" id="IPR017927">
    <property type="entry name" value="FAD-bd_FR_type"/>
</dbReference>
<name>A0A1F6C6A3_HANXR</name>
<dbReference type="GO" id="GO:0006221">
    <property type="term" value="P:pyrimidine nucleotide biosynthetic process"/>
    <property type="evidence" value="ECO:0007669"/>
    <property type="project" value="InterPro"/>
</dbReference>
<dbReference type="SUPFAM" id="SSF63380">
    <property type="entry name" value="Riboflavin synthase domain-like"/>
    <property type="match status" value="1"/>
</dbReference>
<feature type="domain" description="FAD-binding FR-type" evidence="2">
    <location>
        <begin position="19"/>
        <end position="114"/>
    </location>
</feature>
<dbReference type="InterPro" id="IPR050353">
    <property type="entry name" value="PyrK_electron_transfer"/>
</dbReference>
<dbReference type="GO" id="GO:0046872">
    <property type="term" value="F:metal ion binding"/>
    <property type="evidence" value="ECO:0007669"/>
    <property type="project" value="UniProtKB-KW"/>
</dbReference>
<dbReference type="Pfam" id="PF00175">
    <property type="entry name" value="NAD_binding_1"/>
    <property type="match status" value="1"/>
</dbReference>
<reference evidence="3 4" key="1">
    <citation type="journal article" date="2016" name="Nat. Commun.">
        <title>Thousands of microbial genomes shed light on interconnected biogeochemical processes in an aquifer system.</title>
        <authorList>
            <person name="Anantharaman K."/>
            <person name="Brown C.T."/>
            <person name="Hug L.A."/>
            <person name="Sharon I."/>
            <person name="Castelle C.J."/>
            <person name="Probst A.J."/>
            <person name="Thomas B.C."/>
            <person name="Singh A."/>
            <person name="Wilkins M.J."/>
            <person name="Karaoz U."/>
            <person name="Brodie E.L."/>
            <person name="Williams K.H."/>
            <person name="Hubbard S.S."/>
            <person name="Banfield J.F."/>
        </authorList>
    </citation>
    <scope>NUCLEOTIDE SEQUENCE [LARGE SCALE GENOMIC DNA]</scope>
    <source>
        <strain evidence="4">RIFCSPLOWO2_12_FULL_64_10</strain>
    </source>
</reference>
<dbReference type="Gene3D" id="2.40.30.10">
    <property type="entry name" value="Translation factors"/>
    <property type="match status" value="1"/>
</dbReference>
<dbReference type="InterPro" id="IPR012165">
    <property type="entry name" value="Cyt_c3_hydrogenase_gsu"/>
</dbReference>
<accession>A0A1F6C6A3</accession>
<dbReference type="Proteomes" id="UP000178606">
    <property type="component" value="Unassembled WGS sequence"/>
</dbReference>
<keyword evidence="1" id="KW-0479">Metal-binding</keyword>
<dbReference type="PROSITE" id="PS51384">
    <property type="entry name" value="FAD_FR"/>
    <property type="match status" value="1"/>
</dbReference>
<dbReference type="GO" id="GO:0016491">
    <property type="term" value="F:oxidoreductase activity"/>
    <property type="evidence" value="ECO:0007669"/>
    <property type="project" value="InterPro"/>
</dbReference>
<proteinExistence type="predicted"/>
<dbReference type="Pfam" id="PF10418">
    <property type="entry name" value="DHODB_Fe-S_bind"/>
    <property type="match status" value="1"/>
</dbReference>
<dbReference type="Gene3D" id="3.40.50.80">
    <property type="entry name" value="Nucleotide-binding domain of ferredoxin-NADP reductase (FNR) module"/>
    <property type="match status" value="1"/>
</dbReference>
<dbReference type="InterPro" id="IPR039261">
    <property type="entry name" value="FNR_nucleotide-bd"/>
</dbReference>
<dbReference type="CDD" id="cd06221">
    <property type="entry name" value="sulfite_reductase_like"/>
    <property type="match status" value="1"/>
</dbReference>
<sequence>MSALLEETALSQNGRESIYLPRLARIASVEQVTRAEKVFELEQEGGLGHRPGQFVEVSAPGVGEAPISLCSSPAEGPGFRICVRRVGTLTTYLHGLGQGDWVGLRGPFGRGFPMEEAEGMDLLFVAGGIGMAPLRSAIRHALDRRDRYGEITVLYGARTLWDLLFQGDLVSWSEQAGVRVLTTVDIPPGKDLTGQEGATPSVWPDERAIGGKWCWTGRVGVITTLFPDLKLNPERTVALVVGPPVMYRFVLLELLGKGIPEKQIVFSIERRMKCGVGKCGHCQINGTYVCQEGPAFSYARLGRLWEAVERAAPVA</sequence>
<evidence type="ECO:0000313" key="4">
    <source>
        <dbReference type="Proteomes" id="UP000178606"/>
    </source>
</evidence>
<evidence type="ECO:0000313" key="3">
    <source>
        <dbReference type="EMBL" id="OGG44660.1"/>
    </source>
</evidence>
<dbReference type="PANTHER" id="PTHR43513:SF1">
    <property type="entry name" value="ANAEROBIC SULFITE REDUCTASE SUBUNIT B"/>
    <property type="match status" value="1"/>
</dbReference>
<dbReference type="GO" id="GO:0050660">
    <property type="term" value="F:flavin adenine dinucleotide binding"/>
    <property type="evidence" value="ECO:0007669"/>
    <property type="project" value="InterPro"/>
</dbReference>
<dbReference type="PANTHER" id="PTHR43513">
    <property type="entry name" value="DIHYDROOROTATE DEHYDROGENASE B (NAD(+)), ELECTRON TRANSFER SUBUNIT"/>
    <property type="match status" value="1"/>
</dbReference>
<feature type="binding site" evidence="1">
    <location>
        <position position="279"/>
    </location>
    <ligand>
        <name>[2Fe-2S] cluster</name>
        <dbReference type="ChEBI" id="CHEBI:190135"/>
    </ligand>
</feature>
<dbReference type="InterPro" id="IPR001709">
    <property type="entry name" value="Flavoprot_Pyr_Nucl_cyt_Rdtase"/>
</dbReference>
<evidence type="ECO:0000259" key="2">
    <source>
        <dbReference type="PROSITE" id="PS51384"/>
    </source>
</evidence>
<dbReference type="InterPro" id="IPR017938">
    <property type="entry name" value="Riboflavin_synthase-like_b-brl"/>
</dbReference>
<dbReference type="SUPFAM" id="SSF52343">
    <property type="entry name" value="Ferredoxin reductase-like, C-terminal NADP-linked domain"/>
    <property type="match status" value="1"/>
</dbReference>